<gene>
    <name evidence="1" type="ORF">SG35_030755</name>
</gene>
<evidence type="ECO:0000313" key="1">
    <source>
        <dbReference type="EMBL" id="WDE02142.1"/>
    </source>
</evidence>
<dbReference type="EMBL" id="CP059736">
    <property type="protein sequence ID" value="WDE02142.1"/>
    <property type="molecule type" value="Genomic_DNA"/>
</dbReference>
<dbReference type="KEGG" id="tact:SG35_030755"/>
<proteinExistence type="predicted"/>
<sequence>MAIALLNYGSDEFIDGVTIEENGEIRVDHVTSNQGALMLEAHHYWGEQTGNYVWGWGPFFSIGLAKEEGGDPLSTYGGGLMFGIKSGKSTFNVGMGYYIDTDFVKFRKGIKEGDITTETDPQKLLQRTDEDGMMIVFTATF</sequence>
<dbReference type="AlphaFoldDB" id="A0AAF0C4C4"/>
<dbReference type="RefSeq" id="WP_044831002.1">
    <property type="nucleotide sequence ID" value="NZ_CP059736.1"/>
</dbReference>
<evidence type="ECO:0000313" key="2">
    <source>
        <dbReference type="Proteomes" id="UP000032568"/>
    </source>
</evidence>
<dbReference type="Proteomes" id="UP000032568">
    <property type="component" value="Chromosome pTact"/>
</dbReference>
<name>A0AAF0C4C4_9GAMM</name>
<keyword evidence="2" id="KW-1185">Reference proteome</keyword>
<reference evidence="1 2" key="2">
    <citation type="journal article" date="2022" name="Mar. Drugs">
        <title>Bioassay-Guided Fractionation Leads to the Detection of Cholic Acid Generated by the Rare Thalassomonas sp.</title>
        <authorList>
            <person name="Pheiffer F."/>
            <person name="Schneider Y.K."/>
            <person name="Hansen E.H."/>
            <person name="Andersen J.H."/>
            <person name="Isaksson J."/>
            <person name="Busche T."/>
            <person name="R C."/>
            <person name="Kalinowski J."/>
            <person name="Zyl L.V."/>
            <person name="Trindade M."/>
        </authorList>
    </citation>
    <scope>NUCLEOTIDE SEQUENCE [LARGE SCALE GENOMIC DNA]</scope>
    <source>
        <strain evidence="1 2">A5K-106</strain>
    </source>
</reference>
<organism evidence="1 2">
    <name type="scientific">Thalassomonas actiniarum</name>
    <dbReference type="NCBI Taxonomy" id="485447"/>
    <lineage>
        <taxon>Bacteria</taxon>
        <taxon>Pseudomonadati</taxon>
        <taxon>Pseudomonadota</taxon>
        <taxon>Gammaproteobacteria</taxon>
        <taxon>Alteromonadales</taxon>
        <taxon>Colwelliaceae</taxon>
        <taxon>Thalassomonas</taxon>
    </lineage>
</organism>
<reference evidence="1 2" key="1">
    <citation type="journal article" date="2015" name="Genome Announc.">
        <title>Draft Genome Sequences of Marine Isolates of Thalassomonas viridans and Thalassomonas actiniarum.</title>
        <authorList>
            <person name="Olonade I."/>
            <person name="van Zyl L.J."/>
            <person name="Trindade M."/>
        </authorList>
    </citation>
    <scope>NUCLEOTIDE SEQUENCE [LARGE SCALE GENOMIC DNA]</scope>
    <source>
        <strain evidence="1 2">A5K-106</strain>
    </source>
</reference>
<accession>A0AAF0C4C4</accession>
<protein>
    <submittedName>
        <fullName evidence="1">Uncharacterized protein</fullName>
    </submittedName>
</protein>